<protein>
    <recommendedName>
        <fullName evidence="2">SecA family profile domain-containing protein</fullName>
    </recommendedName>
</protein>
<dbReference type="InterPro" id="IPR014018">
    <property type="entry name" value="SecA_motor_DEAD"/>
</dbReference>
<dbReference type="Proteomes" id="UP000269352">
    <property type="component" value="Unassembled WGS sequence"/>
</dbReference>
<feature type="non-terminal residue" evidence="3">
    <location>
        <position position="722"/>
    </location>
</feature>
<reference evidence="3 4" key="1">
    <citation type="journal article" date="2019" name="ISME J.">
        <title>Genome analyses of uncultured TG2/ZB3 bacteria in 'Margulisbacteria' specifically attached to ectosymbiotic spirochetes of protists in the termite gut.</title>
        <authorList>
            <person name="Utami Y.D."/>
            <person name="Kuwahara H."/>
            <person name="Igai K."/>
            <person name="Murakami T."/>
            <person name="Sugaya K."/>
            <person name="Morikawa T."/>
            <person name="Nagura Y."/>
            <person name="Yuki M."/>
            <person name="Deevong P."/>
            <person name="Inoue T."/>
            <person name="Kihara K."/>
            <person name="Lo N."/>
            <person name="Yamada A."/>
            <person name="Ohkuma M."/>
            <person name="Hongoh Y."/>
        </authorList>
    </citation>
    <scope>NUCLEOTIDE SEQUENCE [LARGE SCALE GENOMIC DNA]</scope>
    <source>
        <strain evidence="3">NkOx7-01</strain>
    </source>
</reference>
<dbReference type="Pfam" id="PF07517">
    <property type="entry name" value="SecA_DEAD"/>
    <property type="match status" value="1"/>
</dbReference>
<sequence>ILLRDMPWVSFSDPFKLILSEINKITDLASLHEYVEQYRDTDPVRDIVIDKILATEEYTLAQRQAELELSARWLGQFLPPPAAEDGLRYIEVNGQKILLSALEIHPELEKTVFVGGRSASIEGAEATRAVLYLGQDFYEAIDENNPNRSANLKSLMDNLVDRETGRLKMPERAPETETKTEPPPAQKRLQDALGEEAAQRYTEALERHSAASSAEQTDMPVRPALDNNSARAATQAYIDTLTVPSTENAESKANFESLNTRISELESRYLNMTNGDLLAEIEKTRADFAKNPSSQELTNRAVALEREAYWRQTIDARWTDANKRNEVIPLTRRFRPGVVDLNDMETALKTMTVDDYIMQKADGGNPRDILNGFRLNNRQTLGILVQNAKLVLDAPCGEGKTIILQMAAVLKNWAGQKAVIATSHTGLAQDGLKDVNEMLKFFQLMQPNFKAGYIDFHSPDKVDVVRDSSLIYLTFETFGFQKIQDRAATLSGGKRVFTDLNNLHLFVDEGDLPTTKQSLTPMQLTVTPGKHSDLKKTFCLEIDKIAADMQKNPELYGLQKIDGKLIIAHSATWSAFVNNDLPKLLENAKLTTKVLQPYNRKAGGNGQHLISTEEFRFLAECQLAQSLMVNADIHKLGLDYTIGDHGKSIHILNTYTDEANIGSKYMAEFSYEFFGGLDGAVAAREMHRLVLDPTTKQEKPSLTDNKNLFLHSAEAAESMLVR</sequence>
<evidence type="ECO:0000256" key="1">
    <source>
        <dbReference type="SAM" id="MobiDB-lite"/>
    </source>
</evidence>
<feature type="region of interest" description="Disordered" evidence="1">
    <location>
        <begin position="164"/>
        <end position="193"/>
    </location>
</feature>
<comment type="caution">
    <text evidence="3">The sequence shown here is derived from an EMBL/GenBank/DDBJ whole genome shotgun (WGS) entry which is preliminary data.</text>
</comment>
<dbReference type="GO" id="GO:0017038">
    <property type="term" value="P:protein import"/>
    <property type="evidence" value="ECO:0007669"/>
    <property type="project" value="InterPro"/>
</dbReference>
<dbReference type="AlphaFoldDB" id="A0A388TEQ8"/>
<dbReference type="GO" id="GO:0016020">
    <property type="term" value="C:membrane"/>
    <property type="evidence" value="ECO:0007669"/>
    <property type="project" value="InterPro"/>
</dbReference>
<evidence type="ECO:0000313" key="3">
    <source>
        <dbReference type="EMBL" id="GBR75047.1"/>
    </source>
</evidence>
<dbReference type="PROSITE" id="PS51196">
    <property type="entry name" value="SECA_MOTOR_DEAD"/>
    <property type="match status" value="1"/>
</dbReference>
<dbReference type="InterPro" id="IPR027417">
    <property type="entry name" value="P-loop_NTPase"/>
</dbReference>
<proteinExistence type="predicted"/>
<dbReference type="SUPFAM" id="SSF52540">
    <property type="entry name" value="P-loop containing nucleoside triphosphate hydrolases"/>
    <property type="match status" value="1"/>
</dbReference>
<feature type="compositionally biased region" description="Basic and acidic residues" evidence="1">
    <location>
        <begin position="164"/>
        <end position="180"/>
    </location>
</feature>
<feature type="domain" description="SecA family profile" evidence="2">
    <location>
        <begin position="237"/>
        <end position="722"/>
    </location>
</feature>
<evidence type="ECO:0000313" key="4">
    <source>
        <dbReference type="Proteomes" id="UP000269352"/>
    </source>
</evidence>
<dbReference type="Gene3D" id="3.40.50.300">
    <property type="entry name" value="P-loop containing nucleotide triphosphate hydrolases"/>
    <property type="match status" value="1"/>
</dbReference>
<feature type="non-terminal residue" evidence="3">
    <location>
        <position position="1"/>
    </location>
</feature>
<gene>
    <name evidence="3" type="ORF">NO1_2111</name>
</gene>
<accession>A0A388TEQ8</accession>
<dbReference type="InterPro" id="IPR011115">
    <property type="entry name" value="SecA_DEAD"/>
</dbReference>
<dbReference type="EMBL" id="BGZN01000140">
    <property type="protein sequence ID" value="GBR75047.1"/>
    <property type="molecule type" value="Genomic_DNA"/>
</dbReference>
<name>A0A388TEQ8_TERA1</name>
<keyword evidence="4" id="KW-1185">Reference proteome</keyword>
<organism evidence="3 4">
    <name type="scientific">Termititenax aidoneus</name>
    <dbReference type="NCBI Taxonomy" id="2218524"/>
    <lineage>
        <taxon>Bacteria</taxon>
        <taxon>Bacillati</taxon>
        <taxon>Candidatus Margulisiibacteriota</taxon>
        <taxon>Candidatus Termititenacia</taxon>
        <taxon>Candidatus Termititenacales</taxon>
        <taxon>Candidatus Termititenacaceae</taxon>
        <taxon>Candidatus Termititenax</taxon>
    </lineage>
</organism>
<dbReference type="GO" id="GO:0005524">
    <property type="term" value="F:ATP binding"/>
    <property type="evidence" value="ECO:0007669"/>
    <property type="project" value="InterPro"/>
</dbReference>
<evidence type="ECO:0000259" key="2">
    <source>
        <dbReference type="PROSITE" id="PS51196"/>
    </source>
</evidence>